<accession>A0A928YSM1</accession>
<reference evidence="2" key="1">
    <citation type="submission" date="2018-02" db="EMBL/GenBank/DDBJ databases">
        <authorList>
            <person name="Vasarhelyi B.M."/>
            <person name="Deshmukh S."/>
            <person name="Balint B."/>
            <person name="Kukolya J."/>
        </authorList>
    </citation>
    <scope>NUCLEOTIDE SEQUENCE</scope>
    <source>
        <strain evidence="2">KB22</strain>
    </source>
</reference>
<feature type="chain" id="PRO_5037013141" evidence="1">
    <location>
        <begin position="22"/>
        <end position="170"/>
    </location>
</feature>
<dbReference type="AlphaFoldDB" id="A0A928YSM1"/>
<dbReference type="EMBL" id="PRDK01000006">
    <property type="protein sequence ID" value="MBE8714373.1"/>
    <property type="molecule type" value="Genomic_DNA"/>
</dbReference>
<dbReference type="RefSeq" id="WP_196936378.1">
    <property type="nucleotide sequence ID" value="NZ_MU158698.1"/>
</dbReference>
<feature type="signal peptide" evidence="1">
    <location>
        <begin position="1"/>
        <end position="21"/>
    </location>
</feature>
<proteinExistence type="predicted"/>
<gene>
    <name evidence="2" type="ORF">C4F49_11830</name>
</gene>
<keyword evidence="3" id="KW-1185">Reference proteome</keyword>
<evidence type="ECO:0000313" key="3">
    <source>
        <dbReference type="Proteomes" id="UP000616201"/>
    </source>
</evidence>
<evidence type="ECO:0000256" key="1">
    <source>
        <dbReference type="SAM" id="SignalP"/>
    </source>
</evidence>
<sequence length="170" mass="18436">MRTIIKISLLLIALFSFSCSKNNNDSPSPNKSSKKVVEVKISCGSNYADYSANLGLQAASVDADLKSDFKFIGINSTLSIFHEASIIHQANLSPIPSAISSIKTSAAVSTFTISSVFTNLKENANPLTVTYEFYVDGKKTTTKTLIYEPNDYAAKSLILDVTNPIELIEN</sequence>
<dbReference type="PROSITE" id="PS51257">
    <property type="entry name" value="PROKAR_LIPOPROTEIN"/>
    <property type="match status" value="1"/>
</dbReference>
<keyword evidence="1" id="KW-0732">Signal</keyword>
<protein>
    <submittedName>
        <fullName evidence="2">Uncharacterized protein</fullName>
    </submittedName>
</protein>
<dbReference type="Proteomes" id="UP000616201">
    <property type="component" value="Unassembled WGS sequence"/>
</dbReference>
<evidence type="ECO:0000313" key="2">
    <source>
        <dbReference type="EMBL" id="MBE8714373.1"/>
    </source>
</evidence>
<organism evidence="2 3">
    <name type="scientific">Sphingobacterium hungaricum</name>
    <dbReference type="NCBI Taxonomy" id="2082723"/>
    <lineage>
        <taxon>Bacteria</taxon>
        <taxon>Pseudomonadati</taxon>
        <taxon>Bacteroidota</taxon>
        <taxon>Sphingobacteriia</taxon>
        <taxon>Sphingobacteriales</taxon>
        <taxon>Sphingobacteriaceae</taxon>
        <taxon>Sphingobacterium</taxon>
    </lineage>
</organism>
<name>A0A928YSM1_9SPHI</name>
<comment type="caution">
    <text evidence="2">The sequence shown here is derived from an EMBL/GenBank/DDBJ whole genome shotgun (WGS) entry which is preliminary data.</text>
</comment>